<proteinExistence type="predicted"/>
<reference evidence="1 2" key="1">
    <citation type="submission" date="2016-10" db="EMBL/GenBank/DDBJ databases">
        <title>Evaluation of Human, Veterinary and Environmental Mycobacterium chelonae Isolates by Core Genome Phylogenomic Analysis, Targeted Gene Comparison, and Anti-microbial Susceptibility Patterns: A Tale of Mistaken Identities.</title>
        <authorList>
            <person name="Fogelson S.B."/>
            <person name="Camus A.C."/>
            <person name="Lorenz W."/>
            <person name="Vasireddy R."/>
            <person name="Vasireddy S."/>
            <person name="Smith T."/>
            <person name="Brown-Elliott B.A."/>
            <person name="Wallace R.J.Jr."/>
            <person name="Hasan N.A."/>
            <person name="Reischl U."/>
            <person name="Sanchez S."/>
        </authorList>
    </citation>
    <scope>NUCLEOTIDE SEQUENCE [LARGE SCALE GENOMIC DNA]</scope>
    <source>
        <strain evidence="1 2">15518</strain>
    </source>
</reference>
<gene>
    <name evidence="1" type="ORF">BKG84_27305</name>
</gene>
<protein>
    <submittedName>
        <fullName evidence="1">Uncharacterized protein</fullName>
    </submittedName>
</protein>
<comment type="caution">
    <text evidence="1">The sequence shown here is derived from an EMBL/GenBank/DDBJ whole genome shotgun (WGS) entry which is preliminary data.</text>
</comment>
<organism evidence="1 2">
    <name type="scientific">Mycobacteroides chelonae</name>
    <name type="common">Mycobacterium chelonae</name>
    <dbReference type="NCBI Taxonomy" id="1774"/>
    <lineage>
        <taxon>Bacteria</taxon>
        <taxon>Bacillati</taxon>
        <taxon>Actinomycetota</taxon>
        <taxon>Actinomycetes</taxon>
        <taxon>Mycobacteriales</taxon>
        <taxon>Mycobacteriaceae</taxon>
        <taxon>Mycobacteroides</taxon>
    </lineage>
</organism>
<accession>A0A1S1LWZ7</accession>
<dbReference type="AlphaFoldDB" id="A0A1S1LWZ7"/>
<evidence type="ECO:0000313" key="1">
    <source>
        <dbReference type="EMBL" id="OHU75722.1"/>
    </source>
</evidence>
<evidence type="ECO:0000313" key="2">
    <source>
        <dbReference type="Proteomes" id="UP000179441"/>
    </source>
</evidence>
<sequence>MSIESLSFHDPNTGRFVKAKLKSARLIEGVVELTFGVPYDIDGEVLPTPAVLESKRATVSIGPRAAESVG</sequence>
<dbReference type="Proteomes" id="UP000179441">
    <property type="component" value="Unassembled WGS sequence"/>
</dbReference>
<name>A0A1S1LWZ7_MYCCH</name>
<dbReference type="EMBL" id="MLIS01000182">
    <property type="protein sequence ID" value="OHU75722.1"/>
    <property type="molecule type" value="Genomic_DNA"/>
</dbReference>
<dbReference type="RefSeq" id="WP_070916985.1">
    <property type="nucleotide sequence ID" value="NZ_MLIR01000012.1"/>
</dbReference>
<keyword evidence="2" id="KW-1185">Reference proteome</keyword>